<proteinExistence type="inferred from homology"/>
<evidence type="ECO:0000313" key="9">
    <source>
        <dbReference type="EMBL" id="SDZ99330.1"/>
    </source>
</evidence>
<feature type="domain" description="RagB/SusD" evidence="7">
    <location>
        <begin position="397"/>
        <end position="528"/>
    </location>
</feature>
<dbReference type="InterPro" id="IPR011990">
    <property type="entry name" value="TPR-like_helical_dom_sf"/>
</dbReference>
<name>A0A1H3XJ99_XYLRU</name>
<evidence type="ECO:0000259" key="8">
    <source>
        <dbReference type="Pfam" id="PF14322"/>
    </source>
</evidence>
<reference evidence="9 10" key="1">
    <citation type="submission" date="2016-10" db="EMBL/GenBank/DDBJ databases">
        <authorList>
            <person name="de Groot N.N."/>
        </authorList>
    </citation>
    <scope>NUCLEOTIDE SEQUENCE [LARGE SCALE GENOMIC DNA]</scope>
    <source>
        <strain evidence="9 10">D31d</strain>
    </source>
</reference>
<accession>A0A1H3XJ99</accession>
<dbReference type="AlphaFoldDB" id="A0A1H3XJ99"/>
<evidence type="ECO:0000256" key="6">
    <source>
        <dbReference type="SAM" id="SignalP"/>
    </source>
</evidence>
<feature type="domain" description="SusD-like N-terminal" evidence="8">
    <location>
        <begin position="97"/>
        <end position="231"/>
    </location>
</feature>
<evidence type="ECO:0000256" key="5">
    <source>
        <dbReference type="ARBA" id="ARBA00023237"/>
    </source>
</evidence>
<organism evidence="9 10">
    <name type="scientific">Xylanibacter ruminicola</name>
    <name type="common">Prevotella ruminicola</name>
    <dbReference type="NCBI Taxonomy" id="839"/>
    <lineage>
        <taxon>Bacteria</taxon>
        <taxon>Pseudomonadati</taxon>
        <taxon>Bacteroidota</taxon>
        <taxon>Bacteroidia</taxon>
        <taxon>Bacteroidales</taxon>
        <taxon>Prevotellaceae</taxon>
        <taxon>Xylanibacter</taxon>
    </lineage>
</organism>
<feature type="signal peptide" evidence="6">
    <location>
        <begin position="1"/>
        <end position="24"/>
    </location>
</feature>
<evidence type="ECO:0000313" key="10">
    <source>
        <dbReference type="Proteomes" id="UP000182257"/>
    </source>
</evidence>
<dbReference type="CDD" id="cd08977">
    <property type="entry name" value="SusD"/>
    <property type="match status" value="1"/>
</dbReference>
<dbReference type="RefSeq" id="WP_074759871.1">
    <property type="nucleotide sequence ID" value="NZ_FNRF01000001.1"/>
</dbReference>
<dbReference type="SUPFAM" id="SSF48452">
    <property type="entry name" value="TPR-like"/>
    <property type="match status" value="1"/>
</dbReference>
<keyword evidence="5" id="KW-0998">Cell outer membrane</keyword>
<comment type="subcellular location">
    <subcellularLocation>
        <location evidence="1">Cell outer membrane</location>
    </subcellularLocation>
</comment>
<dbReference type="GO" id="GO:0009279">
    <property type="term" value="C:cell outer membrane"/>
    <property type="evidence" value="ECO:0007669"/>
    <property type="project" value="UniProtKB-SubCell"/>
</dbReference>
<keyword evidence="4" id="KW-0472">Membrane</keyword>
<comment type="similarity">
    <text evidence="2">Belongs to the SusD family.</text>
</comment>
<evidence type="ECO:0000256" key="4">
    <source>
        <dbReference type="ARBA" id="ARBA00023136"/>
    </source>
</evidence>
<keyword evidence="3 6" id="KW-0732">Signal</keyword>
<dbReference type="EMBL" id="FNRF01000001">
    <property type="protein sequence ID" value="SDZ99330.1"/>
    <property type="molecule type" value="Genomic_DNA"/>
</dbReference>
<dbReference type="InterPro" id="IPR012944">
    <property type="entry name" value="SusD_RagB_dom"/>
</dbReference>
<dbReference type="Pfam" id="PF07980">
    <property type="entry name" value="SusD_RagB"/>
    <property type="match status" value="1"/>
</dbReference>
<evidence type="ECO:0000256" key="1">
    <source>
        <dbReference type="ARBA" id="ARBA00004442"/>
    </source>
</evidence>
<evidence type="ECO:0000259" key="7">
    <source>
        <dbReference type="Pfam" id="PF07980"/>
    </source>
</evidence>
<dbReference type="Gene3D" id="1.25.40.390">
    <property type="match status" value="1"/>
</dbReference>
<dbReference type="InterPro" id="IPR033985">
    <property type="entry name" value="SusD-like_N"/>
</dbReference>
<dbReference type="OrthoDB" id="5694214at2"/>
<feature type="chain" id="PRO_5010350540" evidence="6">
    <location>
        <begin position="25"/>
        <end position="528"/>
    </location>
</feature>
<gene>
    <name evidence="9" type="ORF">SAMN05216462_0234</name>
</gene>
<dbReference type="PROSITE" id="PS51257">
    <property type="entry name" value="PROKAR_LIPOPROTEIN"/>
    <property type="match status" value="1"/>
</dbReference>
<evidence type="ECO:0000256" key="3">
    <source>
        <dbReference type="ARBA" id="ARBA00022729"/>
    </source>
</evidence>
<evidence type="ECO:0000256" key="2">
    <source>
        <dbReference type="ARBA" id="ARBA00006275"/>
    </source>
</evidence>
<dbReference type="Pfam" id="PF14322">
    <property type="entry name" value="SusD-like_3"/>
    <property type="match status" value="1"/>
</dbReference>
<protein>
    <submittedName>
        <fullName evidence="9">Starch-binding associating with outer membrane</fullName>
    </submittedName>
</protein>
<dbReference type="Proteomes" id="UP000182257">
    <property type="component" value="Unassembled WGS sequence"/>
</dbReference>
<sequence>MKKNIYKMVVAGVFSFLLPLSSFLVVSCDSELDIAKHGNLGSMEDFYTNDENTMQATSSLYLQMRGLHYNWFMTKNCLSDDVWTGGGSRGDNAEMEKLNEYTFGTDHGMVQSLYSGLYGVIYKANLIIDKVQGETPIMKRAINEAKVFRAWASFELVTLFGTAPVVDHLLEPGEYRLGNSTPADMWALIENDLNEAINSGTLPSKSDVNDAEGGIRITKETAQAFLGKAYLFEGKYSEAAAMLDNVINSGKYALYQGEYDALFHAAANNNCESVFELQKRNDTEQMWNQFDMELLMQGWRTDKVNYSGQAAAVIAQGTYGFMNPRKSLYDAFVAWEGANGYRLNKTMMTYDQLKNFGVTIQTGALVYGCEGYFMWKNQSLKEDCVVDQSFFQGVQFTNLKIMRYAEVLLLAAEAQLQAGNSSKALDYINQIRVRAKETPLTSVTLNDIKTEKRLELCNESVRFQDLVRWGDAASALGQQGKEIPAFGTEGVQWLFKNDKYGFQEKHNLLPIPLKEIELNPNMTQNTGW</sequence>